<name>G2T3K6_ROSHA</name>
<sequence length="241" mass="27214">MKMETQRYLYETHMHTSEASACAGSTGAQMARAYKEAGYTGIIVTDHFFYGNTSVDRSLPWEEWVRRFCLGYEHAKAEGERIGLSVFFGWEACYEGTEFLVYGLDQAWLLAHPQIKDASIEEQYALVHEGGGIISHAHPFREEDYIPEIRLFPEYVDAVEGVNAMHSSRASDCHKNPLFNERALAYGKEHNLPFTAGSDQHTTHMIGGGMVFPRKLKDVHDFTRAVLGREAVELLDGCKSE</sequence>
<organism evidence="1 2">
    <name type="scientific">Roseburia hominis (strain DSM 16839 / JCM 17582 / NCIMB 14029 / A2-183)</name>
    <dbReference type="NCBI Taxonomy" id="585394"/>
    <lineage>
        <taxon>Bacteria</taxon>
        <taxon>Bacillati</taxon>
        <taxon>Bacillota</taxon>
        <taxon>Clostridia</taxon>
        <taxon>Lachnospirales</taxon>
        <taxon>Lachnospiraceae</taxon>
        <taxon>Roseburia</taxon>
    </lineage>
</organism>
<dbReference type="PANTHER" id="PTHR42924:SF3">
    <property type="entry name" value="POLYMERASE_HISTIDINOL PHOSPHATASE N-TERMINAL DOMAIN-CONTAINING PROTEIN"/>
    <property type="match status" value="1"/>
</dbReference>
<dbReference type="GO" id="GO:0035312">
    <property type="term" value="F:5'-3' DNA exonuclease activity"/>
    <property type="evidence" value="ECO:0007669"/>
    <property type="project" value="TreeGrafter"/>
</dbReference>
<dbReference type="STRING" id="585394.RHOM_08535"/>
<protein>
    <submittedName>
        <fullName evidence="1">Putative PHP domain-containing protein</fullName>
    </submittedName>
</protein>
<dbReference type="eggNOG" id="COG0613">
    <property type="taxonomic scope" value="Bacteria"/>
</dbReference>
<dbReference type="SUPFAM" id="SSF89550">
    <property type="entry name" value="PHP domain-like"/>
    <property type="match status" value="1"/>
</dbReference>
<dbReference type="HOGENOM" id="CLU_082667_0_0_9"/>
<evidence type="ECO:0000313" key="2">
    <source>
        <dbReference type="Proteomes" id="UP000008178"/>
    </source>
</evidence>
<gene>
    <name evidence="1" type="ordered locus">RHOM_08535</name>
</gene>
<accession>G2T3K6</accession>
<dbReference type="InterPro" id="IPR016195">
    <property type="entry name" value="Pol/histidinol_Pase-like"/>
</dbReference>
<keyword evidence="2" id="KW-1185">Reference proteome</keyword>
<dbReference type="InterPro" id="IPR052018">
    <property type="entry name" value="PHP_domain"/>
</dbReference>
<dbReference type="GO" id="GO:0004534">
    <property type="term" value="F:5'-3' RNA exonuclease activity"/>
    <property type="evidence" value="ECO:0007669"/>
    <property type="project" value="TreeGrafter"/>
</dbReference>
<dbReference type="Proteomes" id="UP000008178">
    <property type="component" value="Chromosome"/>
</dbReference>
<dbReference type="Pfam" id="PF13263">
    <property type="entry name" value="PHP_C"/>
    <property type="match status" value="1"/>
</dbReference>
<dbReference type="EMBL" id="CP003040">
    <property type="protein sequence ID" value="AEN96820.1"/>
    <property type="molecule type" value="Genomic_DNA"/>
</dbReference>
<reference evidence="1 2" key="1">
    <citation type="journal article" date="2015" name="Genome Announc.">
        <title>Complete genome sequence of the human gut symbiont Roseburia hominis.</title>
        <authorList>
            <person name="Travis A.J."/>
            <person name="Kelly D."/>
            <person name="Flint H.J."/>
            <person name="Aminov R.I."/>
        </authorList>
    </citation>
    <scope>NUCLEOTIDE SEQUENCE [LARGE SCALE GENOMIC DNA]</scope>
    <source>
        <strain evidence="2">DSM 16839 / JCM 17582 / NCIMB 14029 / A2-183</strain>
    </source>
</reference>
<dbReference type="PANTHER" id="PTHR42924">
    <property type="entry name" value="EXONUCLEASE"/>
    <property type="match status" value="1"/>
</dbReference>
<proteinExistence type="predicted"/>
<dbReference type="Gene3D" id="3.20.20.140">
    <property type="entry name" value="Metal-dependent hydrolases"/>
    <property type="match status" value="1"/>
</dbReference>
<dbReference type="CDD" id="cd07432">
    <property type="entry name" value="PHP_HisPPase"/>
    <property type="match status" value="1"/>
</dbReference>
<dbReference type="KEGG" id="rho:RHOM_08535"/>
<evidence type="ECO:0000313" key="1">
    <source>
        <dbReference type="EMBL" id="AEN96820.1"/>
    </source>
</evidence>
<dbReference type="AlphaFoldDB" id="G2T3K6"/>